<evidence type="ECO:0000256" key="6">
    <source>
        <dbReference type="ARBA" id="ARBA00023277"/>
    </source>
</evidence>
<dbReference type="InterPro" id="IPR006543">
    <property type="entry name" value="Histidinol-phos"/>
</dbReference>
<gene>
    <name evidence="9" type="ORF">KKC1_31880</name>
</gene>
<evidence type="ECO:0000313" key="10">
    <source>
        <dbReference type="Proteomes" id="UP000197032"/>
    </source>
</evidence>
<keyword evidence="6" id="KW-0119">Carbohydrate metabolism</keyword>
<evidence type="ECO:0000256" key="4">
    <source>
        <dbReference type="ARBA" id="ARBA00022723"/>
    </source>
</evidence>
<evidence type="ECO:0000256" key="1">
    <source>
        <dbReference type="ARBA" id="ARBA00004496"/>
    </source>
</evidence>
<dbReference type="CDD" id="cd06915">
    <property type="entry name" value="NTP_transferase_WcbM_like"/>
    <property type="match status" value="1"/>
</dbReference>
<feature type="domain" description="Nucleotidyl transferase" evidence="8">
    <location>
        <begin position="5"/>
        <end position="226"/>
    </location>
</feature>
<organism evidence="9 10">
    <name type="scientific">Calderihabitans maritimus</name>
    <dbReference type="NCBI Taxonomy" id="1246530"/>
    <lineage>
        <taxon>Bacteria</taxon>
        <taxon>Bacillati</taxon>
        <taxon>Bacillota</taxon>
        <taxon>Clostridia</taxon>
        <taxon>Neomoorellales</taxon>
        <taxon>Calderihabitantaceae</taxon>
        <taxon>Calderihabitans</taxon>
    </lineage>
</organism>
<proteinExistence type="inferred from homology"/>
<dbReference type="RefSeq" id="WP_088555085.1">
    <property type="nucleotide sequence ID" value="NZ_BDGJ01000197.1"/>
</dbReference>
<comment type="subcellular location">
    <subcellularLocation>
        <location evidence="1">Cytoplasm</location>
    </subcellularLocation>
</comment>
<dbReference type="InterPro" id="IPR023214">
    <property type="entry name" value="HAD_sf"/>
</dbReference>
<name>A0A1Z5HXR3_9FIRM</name>
<evidence type="ECO:0000256" key="7">
    <source>
        <dbReference type="ARBA" id="ARBA00031828"/>
    </source>
</evidence>
<dbReference type="Gene3D" id="3.40.50.1000">
    <property type="entry name" value="HAD superfamily/HAD-like"/>
    <property type="match status" value="1"/>
</dbReference>
<keyword evidence="3" id="KW-0963">Cytoplasm</keyword>
<dbReference type="SUPFAM" id="SSF56784">
    <property type="entry name" value="HAD-like"/>
    <property type="match status" value="1"/>
</dbReference>
<reference evidence="10" key="1">
    <citation type="journal article" date="2017" name="Appl. Environ. Microbiol.">
        <title>Genomic Analysis of Calderihabitans maritimus KKC1, a Thermophilic, Hydrogenogenic, Carboxydotrophic Bacterium Isolated from Marine Sediment.</title>
        <authorList>
            <person name="Omae K."/>
            <person name="Yoneda Y."/>
            <person name="Fukuyama Y."/>
            <person name="Yoshida T."/>
            <person name="Sako Y."/>
        </authorList>
    </citation>
    <scope>NUCLEOTIDE SEQUENCE [LARGE SCALE GENOMIC DNA]</scope>
    <source>
        <strain evidence="10">KKC1</strain>
    </source>
</reference>
<dbReference type="InterPro" id="IPR004446">
    <property type="entry name" value="Heptose_bisP_phosphatase"/>
</dbReference>
<dbReference type="GO" id="GO:0046872">
    <property type="term" value="F:metal ion binding"/>
    <property type="evidence" value="ECO:0007669"/>
    <property type="project" value="UniProtKB-KW"/>
</dbReference>
<dbReference type="NCBIfam" id="TIGR00213">
    <property type="entry name" value="GmhB_yaeD"/>
    <property type="match status" value="1"/>
</dbReference>
<dbReference type="InterPro" id="IPR029044">
    <property type="entry name" value="Nucleotide-diphossugar_trans"/>
</dbReference>
<dbReference type="NCBIfam" id="TIGR01662">
    <property type="entry name" value="HAD-SF-IIIA"/>
    <property type="match status" value="1"/>
</dbReference>
<dbReference type="Gene3D" id="3.90.550.10">
    <property type="entry name" value="Spore Coat Polysaccharide Biosynthesis Protein SpsA, Chain A"/>
    <property type="match status" value="1"/>
</dbReference>
<evidence type="ECO:0000256" key="5">
    <source>
        <dbReference type="ARBA" id="ARBA00022801"/>
    </source>
</evidence>
<evidence type="ECO:0000259" key="8">
    <source>
        <dbReference type="Pfam" id="PF00483"/>
    </source>
</evidence>
<sequence length="400" mass="45106">MLEQAVILAGGRGSRLKELTQKTPKPLLPVGGRPFLEHLLWNIQRHGIHRFLFLVSYKAEQIREYFGDGSRWGVEIEYSMETVPAGTGGALKHALDKLEDLFILFNGDTIFDFNYLDLALWLEKQRASAAVALREVEDAGRYGAVAVLGRKVRDFAEKGRAGPGLVNGGVYVLRKETVRELPQGFTSLERGFLPRLAEQGLLLGQTYEGFFLDIGLPETLREANELIPRWRRKPAVFFDRDGVLNVDKGYVHRPEQITWVEGAPEAVKEMNDRGWLVFVVTNQSGVARGYYSEEDVGRLHRWMNEELKRRGAHIDAFYYCPHHPEVGRGIYRRQCLCRKPAPGLLQRALAEWPVDGERSLLIGDTPADVAAARAAGIRGLLFPGGNLREFMRQVCGVERP</sequence>
<dbReference type="SUPFAM" id="SSF53448">
    <property type="entry name" value="Nucleotide-diphospho-sugar transferases"/>
    <property type="match status" value="1"/>
</dbReference>
<evidence type="ECO:0000313" key="9">
    <source>
        <dbReference type="EMBL" id="GAW94070.1"/>
    </source>
</evidence>
<dbReference type="Proteomes" id="UP000197032">
    <property type="component" value="Unassembled WGS sequence"/>
</dbReference>
<dbReference type="OrthoDB" id="9801899at2"/>
<dbReference type="AlphaFoldDB" id="A0A1Z5HXR3"/>
<dbReference type="InterPro" id="IPR005835">
    <property type="entry name" value="NTP_transferase_dom"/>
</dbReference>
<evidence type="ECO:0000256" key="2">
    <source>
        <dbReference type="ARBA" id="ARBA00005628"/>
    </source>
</evidence>
<dbReference type="Pfam" id="PF00483">
    <property type="entry name" value="NTP_transferase"/>
    <property type="match status" value="1"/>
</dbReference>
<dbReference type="CDD" id="cd07503">
    <property type="entry name" value="HAD_HisB-N"/>
    <property type="match status" value="1"/>
</dbReference>
<keyword evidence="4" id="KW-0479">Metal-binding</keyword>
<protein>
    <recommendedName>
        <fullName evidence="7">D,D-heptose 1,7-bisphosphate phosphatase</fullName>
    </recommendedName>
</protein>
<keyword evidence="5" id="KW-0378">Hydrolase</keyword>
<dbReference type="InterPro" id="IPR006549">
    <property type="entry name" value="HAD-SF_hydro_IIIA"/>
</dbReference>
<dbReference type="Pfam" id="PF13242">
    <property type="entry name" value="Hydrolase_like"/>
    <property type="match status" value="1"/>
</dbReference>
<dbReference type="GO" id="GO:0005737">
    <property type="term" value="C:cytoplasm"/>
    <property type="evidence" value="ECO:0007669"/>
    <property type="project" value="UniProtKB-SubCell"/>
</dbReference>
<dbReference type="InterPro" id="IPR036412">
    <property type="entry name" value="HAD-like_sf"/>
</dbReference>
<dbReference type="GO" id="GO:0016791">
    <property type="term" value="F:phosphatase activity"/>
    <property type="evidence" value="ECO:0007669"/>
    <property type="project" value="InterPro"/>
</dbReference>
<dbReference type="EMBL" id="BDGJ01000197">
    <property type="protein sequence ID" value="GAW94070.1"/>
    <property type="molecule type" value="Genomic_DNA"/>
</dbReference>
<keyword evidence="10" id="KW-1185">Reference proteome</keyword>
<dbReference type="NCBIfam" id="TIGR01656">
    <property type="entry name" value="Histidinol-ppas"/>
    <property type="match status" value="1"/>
</dbReference>
<comment type="similarity">
    <text evidence="2">Belongs to the GmhB family.</text>
</comment>
<dbReference type="GO" id="GO:0005975">
    <property type="term" value="P:carbohydrate metabolic process"/>
    <property type="evidence" value="ECO:0007669"/>
    <property type="project" value="InterPro"/>
</dbReference>
<accession>A0A1Z5HXR3</accession>
<evidence type="ECO:0000256" key="3">
    <source>
        <dbReference type="ARBA" id="ARBA00022490"/>
    </source>
</evidence>
<dbReference type="PANTHER" id="PTHR42891">
    <property type="entry name" value="D-GLYCERO-BETA-D-MANNO-HEPTOSE-1,7-BISPHOSPHATE 7-PHOSPHATASE"/>
    <property type="match status" value="1"/>
</dbReference>
<dbReference type="PANTHER" id="PTHR42891:SF1">
    <property type="entry name" value="D-GLYCERO-BETA-D-MANNO-HEPTOSE-1,7-BISPHOSPHATE 7-PHOSPHATASE"/>
    <property type="match status" value="1"/>
</dbReference>
<comment type="caution">
    <text evidence="9">The sequence shown here is derived from an EMBL/GenBank/DDBJ whole genome shotgun (WGS) entry which is preliminary data.</text>
</comment>